<dbReference type="Proteomes" id="UP001072034">
    <property type="component" value="Unassembled WGS sequence"/>
</dbReference>
<dbReference type="SUPFAM" id="SSF55874">
    <property type="entry name" value="ATPase domain of HSP90 chaperone/DNA topoisomerase II/histidine kinase"/>
    <property type="match status" value="1"/>
</dbReference>
<accession>A0ABT4I8Z7</accession>
<gene>
    <name evidence="7" type="ORF">OHJ16_09200</name>
</gene>
<dbReference type="RefSeq" id="WP_268917653.1">
    <property type="nucleotide sequence ID" value="NZ_JAPTMY010000018.1"/>
</dbReference>
<keyword evidence="4" id="KW-0418">Kinase</keyword>
<evidence type="ECO:0000256" key="6">
    <source>
        <dbReference type="SAM" id="Phobius"/>
    </source>
</evidence>
<comment type="caution">
    <text evidence="7">The sequence shown here is derived from an EMBL/GenBank/DDBJ whole genome shotgun (WGS) entry which is preliminary data.</text>
</comment>
<comment type="catalytic activity">
    <reaction evidence="1">
        <text>ATP + protein L-histidine = ADP + protein N-phospho-L-histidine.</text>
        <dbReference type="EC" id="2.7.13.3"/>
    </reaction>
</comment>
<evidence type="ECO:0000313" key="7">
    <source>
        <dbReference type="EMBL" id="MCZ0858217.1"/>
    </source>
</evidence>
<dbReference type="EC" id="2.7.13.3" evidence="2"/>
<evidence type="ECO:0000256" key="3">
    <source>
        <dbReference type="ARBA" id="ARBA00022679"/>
    </source>
</evidence>
<reference evidence="7" key="1">
    <citation type="submission" date="2022-10" db="EMBL/GenBank/DDBJ databases">
        <title>Genome sequence of Actinomyces israelii ATCC 10048.</title>
        <authorList>
            <person name="Watt R.M."/>
            <person name="Tong W.M."/>
        </authorList>
    </citation>
    <scope>NUCLEOTIDE SEQUENCE</scope>
    <source>
        <strain evidence="7">ATCC 10048</strain>
    </source>
</reference>
<sequence>MVVVACGPESAHYGITPYVLIASLAVVSLALLIRSRTRKAMERRRRDQAIADAVHQERLSLTEHLHHIISNRIASIAVQASACLLADESDPRVALRTIESESRAAAREMRRLLALLQSSTHVPVPTAPLQQIYAQASASGVSLAVKHTTAFHSRKAEEAASLVVHESLMNVLRHASGAPTEVRISRENENIRIIIHNETPEPAPPASPGAGIGLLLLQKKCNSLGGSITSGETSKGYIVDAVIPDPQDD</sequence>
<keyword evidence="5" id="KW-0902">Two-component regulatory system</keyword>
<evidence type="ECO:0000256" key="1">
    <source>
        <dbReference type="ARBA" id="ARBA00000085"/>
    </source>
</evidence>
<evidence type="ECO:0000256" key="2">
    <source>
        <dbReference type="ARBA" id="ARBA00012438"/>
    </source>
</evidence>
<keyword evidence="6" id="KW-0812">Transmembrane</keyword>
<dbReference type="PANTHER" id="PTHR24421">
    <property type="entry name" value="NITRATE/NITRITE SENSOR PROTEIN NARX-RELATED"/>
    <property type="match status" value="1"/>
</dbReference>
<organism evidence="7 8">
    <name type="scientific">Actinomyces israelii</name>
    <dbReference type="NCBI Taxonomy" id="1659"/>
    <lineage>
        <taxon>Bacteria</taxon>
        <taxon>Bacillati</taxon>
        <taxon>Actinomycetota</taxon>
        <taxon>Actinomycetes</taxon>
        <taxon>Actinomycetales</taxon>
        <taxon>Actinomycetaceae</taxon>
        <taxon>Actinomyces</taxon>
    </lineage>
</organism>
<keyword evidence="3" id="KW-0808">Transferase</keyword>
<keyword evidence="6" id="KW-0472">Membrane</keyword>
<evidence type="ECO:0000256" key="4">
    <source>
        <dbReference type="ARBA" id="ARBA00022777"/>
    </source>
</evidence>
<dbReference type="InterPro" id="IPR036890">
    <property type="entry name" value="HATPase_C_sf"/>
</dbReference>
<proteinExistence type="predicted"/>
<evidence type="ECO:0000313" key="8">
    <source>
        <dbReference type="Proteomes" id="UP001072034"/>
    </source>
</evidence>
<feature type="transmembrane region" description="Helical" evidence="6">
    <location>
        <begin position="15"/>
        <end position="33"/>
    </location>
</feature>
<dbReference type="Gene3D" id="3.30.565.10">
    <property type="entry name" value="Histidine kinase-like ATPase, C-terminal domain"/>
    <property type="match status" value="1"/>
</dbReference>
<protein>
    <recommendedName>
        <fullName evidence="2">histidine kinase</fullName>
        <ecNumber evidence="2">2.7.13.3</ecNumber>
    </recommendedName>
</protein>
<dbReference type="InterPro" id="IPR050482">
    <property type="entry name" value="Sensor_HK_TwoCompSys"/>
</dbReference>
<keyword evidence="8" id="KW-1185">Reference proteome</keyword>
<dbReference type="PANTHER" id="PTHR24421:SF10">
    <property type="entry name" value="NITRATE_NITRITE SENSOR PROTEIN NARQ"/>
    <property type="match status" value="1"/>
</dbReference>
<evidence type="ECO:0000256" key="5">
    <source>
        <dbReference type="ARBA" id="ARBA00023012"/>
    </source>
</evidence>
<dbReference type="EMBL" id="JAPTMY010000018">
    <property type="protein sequence ID" value="MCZ0858217.1"/>
    <property type="molecule type" value="Genomic_DNA"/>
</dbReference>
<keyword evidence="6" id="KW-1133">Transmembrane helix</keyword>
<name>A0ABT4I8Z7_9ACTO</name>